<protein>
    <submittedName>
        <fullName evidence="1">Uncharacterized protein</fullName>
    </submittedName>
</protein>
<dbReference type="EMBL" id="FQWH01000005">
    <property type="protein sequence ID" value="SHG91243.1"/>
    <property type="molecule type" value="Genomic_DNA"/>
</dbReference>
<dbReference type="AlphaFoldDB" id="A0A1M5NQL3"/>
<reference evidence="1 2" key="1">
    <citation type="submission" date="2016-11" db="EMBL/GenBank/DDBJ databases">
        <authorList>
            <person name="Jaros S."/>
            <person name="Januszkiewicz K."/>
            <person name="Wedrychowicz H."/>
        </authorList>
    </citation>
    <scope>NUCLEOTIDE SEQUENCE [LARGE SCALE GENOMIC DNA]</scope>
    <source>
        <strain evidence="1 2">DSM 6792</strain>
    </source>
</reference>
<proteinExistence type="predicted"/>
<dbReference type="Proteomes" id="UP000184112">
    <property type="component" value="Unassembled WGS sequence"/>
</dbReference>
<gene>
    <name evidence="1" type="ORF">SAMN05444388_10578</name>
</gene>
<sequence length="105" mass="12145">METNESEIVKNLKRLTTLYFKTLKPRTDNSNEYFAQIKIQNHFELGCIITDMLKLCILALDHDMHNVPEKKNQSINVSLILETVLQLFPLDEMEFLGYVGEIAGE</sequence>
<name>A0A1M5NQL3_FLAJO</name>
<accession>A0A1M5NQL3</accession>
<evidence type="ECO:0000313" key="1">
    <source>
        <dbReference type="EMBL" id="SHG91243.1"/>
    </source>
</evidence>
<dbReference type="RefSeq" id="WP_073409618.1">
    <property type="nucleotide sequence ID" value="NZ_CP158862.1"/>
</dbReference>
<evidence type="ECO:0000313" key="2">
    <source>
        <dbReference type="Proteomes" id="UP000184112"/>
    </source>
</evidence>
<organism evidence="1 2">
    <name type="scientific">Flavobacterium johnsoniae</name>
    <name type="common">Cytophaga johnsonae</name>
    <dbReference type="NCBI Taxonomy" id="986"/>
    <lineage>
        <taxon>Bacteria</taxon>
        <taxon>Pseudomonadati</taxon>
        <taxon>Bacteroidota</taxon>
        <taxon>Flavobacteriia</taxon>
        <taxon>Flavobacteriales</taxon>
        <taxon>Flavobacteriaceae</taxon>
        <taxon>Flavobacterium</taxon>
    </lineage>
</organism>